<feature type="compositionally biased region" description="Polar residues" evidence="5">
    <location>
        <begin position="240"/>
        <end position="254"/>
    </location>
</feature>
<accession>A0A8J9Z1R7</accession>
<keyword evidence="2 4" id="KW-0863">Zinc-finger</keyword>
<dbReference type="GO" id="GO:0043027">
    <property type="term" value="F:cysteine-type endopeptidase inhibitor activity involved in apoptotic process"/>
    <property type="evidence" value="ECO:0007669"/>
    <property type="project" value="TreeGrafter"/>
</dbReference>
<evidence type="ECO:0000313" key="8">
    <source>
        <dbReference type="Proteomes" id="UP000838412"/>
    </source>
</evidence>
<dbReference type="GO" id="GO:0051726">
    <property type="term" value="P:regulation of cell cycle"/>
    <property type="evidence" value="ECO:0007669"/>
    <property type="project" value="TreeGrafter"/>
</dbReference>
<gene>
    <name evidence="7" type="primary">BIRC2</name>
    <name evidence="7" type="ORF">BLAG_LOCUS7997</name>
</gene>
<evidence type="ECO:0000313" key="7">
    <source>
        <dbReference type="EMBL" id="CAH1245773.1"/>
    </source>
</evidence>
<dbReference type="SUPFAM" id="SSF57850">
    <property type="entry name" value="RING/U-box"/>
    <property type="match status" value="1"/>
</dbReference>
<dbReference type="GO" id="GO:0031398">
    <property type="term" value="P:positive regulation of protein ubiquitination"/>
    <property type="evidence" value="ECO:0007669"/>
    <property type="project" value="TreeGrafter"/>
</dbReference>
<evidence type="ECO:0000256" key="1">
    <source>
        <dbReference type="ARBA" id="ARBA00022723"/>
    </source>
</evidence>
<dbReference type="Gene3D" id="1.10.8.10">
    <property type="entry name" value="DNA helicase RuvA subunit, C-terminal domain"/>
    <property type="match status" value="2"/>
</dbReference>
<feature type="region of interest" description="Disordered" evidence="5">
    <location>
        <begin position="153"/>
        <end position="254"/>
    </location>
</feature>
<dbReference type="Gene3D" id="3.30.40.10">
    <property type="entry name" value="Zinc/RING finger domain, C3HC4 (zinc finger)"/>
    <property type="match status" value="1"/>
</dbReference>
<dbReference type="PROSITE" id="PS50089">
    <property type="entry name" value="ZF_RING_2"/>
    <property type="match status" value="1"/>
</dbReference>
<dbReference type="InterPro" id="IPR050784">
    <property type="entry name" value="IAP"/>
</dbReference>
<dbReference type="CDD" id="cd14321">
    <property type="entry name" value="UBA_IAPs"/>
    <property type="match status" value="1"/>
</dbReference>
<dbReference type="GO" id="GO:0061630">
    <property type="term" value="F:ubiquitin protein ligase activity"/>
    <property type="evidence" value="ECO:0007669"/>
    <property type="project" value="TreeGrafter"/>
</dbReference>
<keyword evidence="8" id="KW-1185">Reference proteome</keyword>
<dbReference type="GO" id="GO:0005634">
    <property type="term" value="C:nucleus"/>
    <property type="evidence" value="ECO:0007669"/>
    <property type="project" value="TreeGrafter"/>
</dbReference>
<proteinExistence type="predicted"/>
<dbReference type="AlphaFoldDB" id="A0A8J9Z1R7"/>
<feature type="region of interest" description="Disordered" evidence="5">
    <location>
        <begin position="658"/>
        <end position="688"/>
    </location>
</feature>
<dbReference type="GO" id="GO:0008270">
    <property type="term" value="F:zinc ion binding"/>
    <property type="evidence" value="ECO:0007669"/>
    <property type="project" value="UniProtKB-KW"/>
</dbReference>
<dbReference type="EMBL" id="OV696699">
    <property type="protein sequence ID" value="CAH1245773.1"/>
    <property type="molecule type" value="Genomic_DNA"/>
</dbReference>
<dbReference type="FunFam" id="3.30.40.10:FF:000184">
    <property type="entry name" value="Baculoviral IAP repeat containing 2"/>
    <property type="match status" value="1"/>
</dbReference>
<dbReference type="InterPro" id="IPR013083">
    <property type="entry name" value="Znf_RING/FYVE/PHD"/>
</dbReference>
<evidence type="ECO:0000256" key="2">
    <source>
        <dbReference type="ARBA" id="ARBA00022771"/>
    </source>
</evidence>
<feature type="compositionally biased region" description="Polar residues" evidence="5">
    <location>
        <begin position="160"/>
        <end position="175"/>
    </location>
</feature>
<sequence length="755" mass="82686">MTDVSRPAVRKSPEPSGRNCKLRARKPPGWRAKPPVPSSSIRFQAVPFTDSTPTRLPPPPAAVPFNNGTPTRLPVPPPALLPAACQSPEVNSHHHDNNQSGASLIPSPSEAVRSVMTGAMRLTGLVRETMVKVTHAASATTSVVTRTCCADNTKTESSHHTATFSSARQTSTESYQMAIPTDDSAEVTPRPRLGQVSMMAIPSNESEKTGPKRGDTPLTKKCKAVPVRKTAPVRQKSEQEPSSEGSPDSQPDQDLRQTYSVSQLRKLFGETYSVDKPQQSEDVSDTYTVASQGKDLGSTFVIRAENAEEVSAQPYERASTHTVEDVGAQPFDSVVKAENSDEVDAQPYERESADTVRASNVDDFHALPFDRNLTFNKGRKLCLMAIPAEPHEEEEEDGGPAQGATNAPQPPSLTEAMKSMVVKNIVREGYGLELVRHAVWRRLQAGSVLSGPELLQAVKDLEQEYTAAEKKLGDKDFLKEKEEVNLTLAMEQQVVRCVLSQGHYLETVRHVVWRRLQEGKGPFKSAPELLQGVTDLKREYEKAGKKLDNSEKTFEEKTVEYKDGGGKTVDAVREPLQRANCVADAMASLVVETVLRAGYDRDLVQHATWRRLETHGENFASIAELLQALKDLEDEIARAKEKLGNDELPNTPPAVVMTTTPESENTPSTEDIPPSPTADSGTAQPTCKVATGDNVESELERYREEHTCKVCFDARIEVVFVPCGHYACCGHCADGMVECPMCRRGVDSTVKVFFS</sequence>
<dbReference type="Proteomes" id="UP000838412">
    <property type="component" value="Chromosome 14"/>
</dbReference>
<feature type="domain" description="RING-type" evidence="6">
    <location>
        <begin position="708"/>
        <end position="743"/>
    </location>
</feature>
<protein>
    <submittedName>
        <fullName evidence="7">BIRC2 protein</fullName>
    </submittedName>
</protein>
<evidence type="ECO:0000256" key="4">
    <source>
        <dbReference type="PROSITE-ProRule" id="PRU00175"/>
    </source>
</evidence>
<dbReference type="OrthoDB" id="4034597at2759"/>
<keyword evidence="3" id="KW-0862">Zinc</keyword>
<dbReference type="InterPro" id="IPR001841">
    <property type="entry name" value="Znf_RING"/>
</dbReference>
<feature type="region of interest" description="Disordered" evidence="5">
    <location>
        <begin position="390"/>
        <end position="412"/>
    </location>
</feature>
<dbReference type="GO" id="GO:0005737">
    <property type="term" value="C:cytoplasm"/>
    <property type="evidence" value="ECO:0007669"/>
    <property type="project" value="TreeGrafter"/>
</dbReference>
<feature type="region of interest" description="Disordered" evidence="5">
    <location>
        <begin position="1"/>
        <end position="108"/>
    </location>
</feature>
<dbReference type="PANTHER" id="PTHR10044">
    <property type="entry name" value="INHIBITOR OF APOPTOSIS"/>
    <property type="match status" value="1"/>
</dbReference>
<evidence type="ECO:0000256" key="5">
    <source>
        <dbReference type="SAM" id="MobiDB-lite"/>
    </source>
</evidence>
<feature type="compositionally biased region" description="Low complexity" evidence="5">
    <location>
        <begin position="658"/>
        <end position="670"/>
    </location>
</feature>
<feature type="compositionally biased region" description="Basic and acidic residues" evidence="5">
    <location>
        <begin position="205"/>
        <end position="215"/>
    </location>
</feature>
<organism evidence="7 8">
    <name type="scientific">Branchiostoma lanceolatum</name>
    <name type="common">Common lancelet</name>
    <name type="synonym">Amphioxus lanceolatum</name>
    <dbReference type="NCBI Taxonomy" id="7740"/>
    <lineage>
        <taxon>Eukaryota</taxon>
        <taxon>Metazoa</taxon>
        <taxon>Chordata</taxon>
        <taxon>Cephalochordata</taxon>
        <taxon>Leptocardii</taxon>
        <taxon>Amphioxiformes</taxon>
        <taxon>Branchiostomatidae</taxon>
        <taxon>Branchiostoma</taxon>
    </lineage>
</organism>
<reference evidence="7" key="1">
    <citation type="submission" date="2022-01" db="EMBL/GenBank/DDBJ databases">
        <authorList>
            <person name="Braso-Vives M."/>
        </authorList>
    </citation>
    <scope>NUCLEOTIDE SEQUENCE</scope>
</reference>
<dbReference type="PANTHER" id="PTHR10044:SF139">
    <property type="entry name" value="DEATH-ASSOCIATED INHIBITOR OF APOPTOSIS 2"/>
    <property type="match status" value="1"/>
</dbReference>
<evidence type="ECO:0000256" key="3">
    <source>
        <dbReference type="ARBA" id="ARBA00022833"/>
    </source>
</evidence>
<keyword evidence="1" id="KW-0479">Metal-binding</keyword>
<dbReference type="Pfam" id="PF13920">
    <property type="entry name" value="zf-C3HC4_3"/>
    <property type="match status" value="1"/>
</dbReference>
<dbReference type="GO" id="GO:0043066">
    <property type="term" value="P:negative regulation of apoptotic process"/>
    <property type="evidence" value="ECO:0007669"/>
    <property type="project" value="TreeGrafter"/>
</dbReference>
<dbReference type="EMBL" id="OV696699">
    <property type="protein sequence ID" value="CAH1245772.1"/>
    <property type="molecule type" value="Genomic_DNA"/>
</dbReference>
<evidence type="ECO:0000259" key="6">
    <source>
        <dbReference type="PROSITE" id="PS50089"/>
    </source>
</evidence>
<name>A0A8J9Z1R7_BRALA</name>